<gene>
    <name evidence="2" type="ORF">SO694_0021605</name>
</gene>
<name>A0ABR1FG23_AURAN</name>
<comment type="caution">
    <text evidence="2">The sequence shown here is derived from an EMBL/GenBank/DDBJ whole genome shotgun (WGS) entry which is preliminary data.</text>
</comment>
<organism evidence="2 3">
    <name type="scientific">Aureococcus anophagefferens</name>
    <name type="common">Harmful bloom alga</name>
    <dbReference type="NCBI Taxonomy" id="44056"/>
    <lineage>
        <taxon>Eukaryota</taxon>
        <taxon>Sar</taxon>
        <taxon>Stramenopiles</taxon>
        <taxon>Ochrophyta</taxon>
        <taxon>Pelagophyceae</taxon>
        <taxon>Pelagomonadales</taxon>
        <taxon>Pelagomonadaceae</taxon>
        <taxon>Aureococcus</taxon>
    </lineage>
</organism>
<sequence length="93" mass="9934">MAANVAADDGPYRTVKATNRKSGKVTSFRVRRDATMDEISRMYAKHMGLGPAEKVGAPVEPARRAAAAAEPAIAAPAEPEVASSGWRRRDARL</sequence>
<evidence type="ECO:0000313" key="2">
    <source>
        <dbReference type="EMBL" id="KAK7230193.1"/>
    </source>
</evidence>
<proteinExistence type="predicted"/>
<reference evidence="2 3" key="1">
    <citation type="submission" date="2024-03" db="EMBL/GenBank/DDBJ databases">
        <title>Aureococcus anophagefferens CCMP1851 and Kratosvirus quantuckense: Draft genome of a second virus-susceptible host strain in the model system.</title>
        <authorList>
            <person name="Chase E."/>
            <person name="Truchon A.R."/>
            <person name="Schepens W."/>
            <person name="Wilhelm S.W."/>
        </authorList>
    </citation>
    <scope>NUCLEOTIDE SEQUENCE [LARGE SCALE GENOMIC DNA]</scope>
    <source>
        <strain evidence="2 3">CCMP1851</strain>
    </source>
</reference>
<accession>A0ABR1FG23</accession>
<evidence type="ECO:0008006" key="4">
    <source>
        <dbReference type="Google" id="ProtNLM"/>
    </source>
</evidence>
<dbReference type="EMBL" id="JBBJCI010000449">
    <property type="protein sequence ID" value="KAK7230193.1"/>
    <property type="molecule type" value="Genomic_DNA"/>
</dbReference>
<evidence type="ECO:0000256" key="1">
    <source>
        <dbReference type="SAM" id="MobiDB-lite"/>
    </source>
</evidence>
<dbReference type="Proteomes" id="UP001363151">
    <property type="component" value="Unassembled WGS sequence"/>
</dbReference>
<feature type="compositionally biased region" description="Low complexity" evidence="1">
    <location>
        <begin position="69"/>
        <end position="82"/>
    </location>
</feature>
<protein>
    <recommendedName>
        <fullName evidence="4">Rad60/SUMO-like domain-containing protein</fullName>
    </recommendedName>
</protein>
<evidence type="ECO:0000313" key="3">
    <source>
        <dbReference type="Proteomes" id="UP001363151"/>
    </source>
</evidence>
<keyword evidence="3" id="KW-1185">Reference proteome</keyword>
<feature type="region of interest" description="Disordered" evidence="1">
    <location>
        <begin position="69"/>
        <end position="93"/>
    </location>
</feature>